<comment type="catalytic activity">
    <reaction evidence="7 8">
        <text>deamido-NAD(+) + L-glutamine + ATP + H2O = L-glutamate + AMP + diphosphate + NAD(+) + H(+)</text>
        <dbReference type="Rhea" id="RHEA:24384"/>
        <dbReference type="ChEBI" id="CHEBI:15377"/>
        <dbReference type="ChEBI" id="CHEBI:15378"/>
        <dbReference type="ChEBI" id="CHEBI:29985"/>
        <dbReference type="ChEBI" id="CHEBI:30616"/>
        <dbReference type="ChEBI" id="CHEBI:33019"/>
        <dbReference type="ChEBI" id="CHEBI:57540"/>
        <dbReference type="ChEBI" id="CHEBI:58359"/>
        <dbReference type="ChEBI" id="CHEBI:58437"/>
        <dbReference type="ChEBI" id="CHEBI:456215"/>
        <dbReference type="EC" id="6.3.5.1"/>
    </reaction>
</comment>
<dbReference type="Pfam" id="PF02540">
    <property type="entry name" value="NAD_synthase"/>
    <property type="match status" value="1"/>
</dbReference>
<dbReference type="PANTHER" id="PTHR23090">
    <property type="entry name" value="NH 3 /GLUTAMINE-DEPENDENT NAD + SYNTHETASE"/>
    <property type="match status" value="1"/>
</dbReference>
<dbReference type="Proteomes" id="UP000260773">
    <property type="component" value="Unassembled WGS sequence"/>
</dbReference>
<evidence type="ECO:0000256" key="3">
    <source>
        <dbReference type="ARBA" id="ARBA00022598"/>
    </source>
</evidence>
<dbReference type="Gene3D" id="1.10.10.1140">
    <property type="entry name" value="Glutamine-dependent NAD+ synthetase, C-terminal domain"/>
    <property type="match status" value="1"/>
</dbReference>
<evidence type="ECO:0000313" key="12">
    <source>
        <dbReference type="Proteomes" id="UP000260773"/>
    </source>
</evidence>
<dbReference type="PANTHER" id="PTHR23090:SF9">
    <property type="entry name" value="GLUTAMINE-DEPENDENT NAD(+) SYNTHETASE"/>
    <property type="match status" value="1"/>
</dbReference>
<comment type="caution">
    <text evidence="11">The sequence shown here is derived from an EMBL/GenBank/DDBJ whole genome shotgun (WGS) entry which is preliminary data.</text>
</comment>
<dbReference type="InterPro" id="IPR041856">
    <property type="entry name" value="NAD+_synth_C"/>
</dbReference>
<feature type="binding site" evidence="7">
    <location>
        <position position="203"/>
    </location>
    <ligand>
        <name>L-glutamine</name>
        <dbReference type="ChEBI" id="CHEBI:58359"/>
    </ligand>
</feature>
<evidence type="ECO:0000256" key="8">
    <source>
        <dbReference type="PIRNR" id="PIRNR006630"/>
    </source>
</evidence>
<feature type="binding site" evidence="7">
    <location>
        <position position="436"/>
    </location>
    <ligand>
        <name>deamido-NAD(+)</name>
        <dbReference type="ChEBI" id="CHEBI:58437"/>
        <note>ligand shared between two neighboring subunits</note>
    </ligand>
</feature>
<dbReference type="Gene3D" id="3.40.50.620">
    <property type="entry name" value="HUPs"/>
    <property type="match status" value="1"/>
</dbReference>
<evidence type="ECO:0000256" key="9">
    <source>
        <dbReference type="RuleBase" id="RU003811"/>
    </source>
</evidence>
<proteinExistence type="inferred from homology"/>
<evidence type="ECO:0000256" key="5">
    <source>
        <dbReference type="ARBA" id="ARBA00022840"/>
    </source>
</evidence>
<organism evidence="11 12">
    <name type="scientific">Coprococcus catus</name>
    <dbReference type="NCBI Taxonomy" id="116085"/>
    <lineage>
        <taxon>Bacteria</taxon>
        <taxon>Bacillati</taxon>
        <taxon>Bacillota</taxon>
        <taxon>Clostridia</taxon>
        <taxon>Lachnospirales</taxon>
        <taxon>Lachnospiraceae</taxon>
        <taxon>Coprococcus</taxon>
    </lineage>
</organism>
<feature type="binding site" evidence="7">
    <location>
        <position position="460"/>
    </location>
    <ligand>
        <name>ATP</name>
        <dbReference type="ChEBI" id="CHEBI:30616"/>
    </ligand>
</feature>
<evidence type="ECO:0000256" key="1">
    <source>
        <dbReference type="ARBA" id="ARBA00005188"/>
    </source>
</evidence>
<comment type="similarity">
    <text evidence="2 7 8">In the C-terminal section; belongs to the NAD synthetase family.</text>
</comment>
<dbReference type="AlphaFoldDB" id="A0A3E2TQG2"/>
<protein>
    <recommendedName>
        <fullName evidence="7 8">Glutamine-dependent NAD(+) synthetase</fullName>
        <ecNumber evidence="7 8">6.3.5.1</ecNumber>
    </recommendedName>
    <alternativeName>
        <fullName evidence="7 8">NAD(+) synthase [glutamine-hydrolyzing]</fullName>
    </alternativeName>
</protein>
<feature type="binding site" evidence="7">
    <location>
        <begin position="470"/>
        <end position="473"/>
    </location>
    <ligand>
        <name>deamido-NAD(+)</name>
        <dbReference type="ChEBI" id="CHEBI:58437"/>
        <note>ligand shared between two neighboring subunits</note>
    </ligand>
</feature>
<dbReference type="EC" id="6.3.5.1" evidence="7 8"/>
<feature type="active site" description="Nucleophile; for glutaminase activity" evidence="7">
    <location>
        <position position="170"/>
    </location>
</feature>
<comment type="pathway">
    <text evidence="1 7 8">Cofactor biosynthesis; NAD(+) biosynthesis; NAD(+) from deamido-NAD(+) (L-Gln route): step 1/1.</text>
</comment>
<dbReference type="InterPro" id="IPR003694">
    <property type="entry name" value="NAD_synthase"/>
</dbReference>
<dbReference type="PIRSF" id="PIRSF006630">
    <property type="entry name" value="NADS_GAT"/>
    <property type="match status" value="1"/>
</dbReference>
<feature type="active site" description="For glutaminase activity" evidence="7">
    <location>
        <position position="115"/>
    </location>
</feature>
<dbReference type="NCBIfam" id="TIGR00552">
    <property type="entry name" value="nadE"/>
    <property type="match status" value="1"/>
</dbReference>
<keyword evidence="4 7" id="KW-0547">Nucleotide-binding</keyword>
<dbReference type="NCBIfam" id="NF002730">
    <property type="entry name" value="PRK02628.1"/>
    <property type="match status" value="1"/>
</dbReference>
<dbReference type="InterPro" id="IPR036526">
    <property type="entry name" value="C-N_Hydrolase_sf"/>
</dbReference>
<feature type="binding site" evidence="7">
    <location>
        <begin position="350"/>
        <end position="357"/>
    </location>
    <ligand>
        <name>ATP</name>
        <dbReference type="ChEBI" id="CHEBI:30616"/>
    </ligand>
</feature>
<comment type="function">
    <text evidence="7">Catalyzes the ATP-dependent amidation of deamido-NAD to form NAD. Uses L-glutamine as a nitrogen source.</text>
</comment>
<dbReference type="EMBL" id="QVEP01000008">
    <property type="protein sequence ID" value="RGB80928.1"/>
    <property type="molecule type" value="Genomic_DNA"/>
</dbReference>
<name>A0A3E2TQG2_9FIRM</name>
<evidence type="ECO:0000313" key="11">
    <source>
        <dbReference type="EMBL" id="RGB80928.1"/>
    </source>
</evidence>
<feature type="domain" description="CN hydrolase" evidence="10">
    <location>
        <begin position="6"/>
        <end position="268"/>
    </location>
</feature>
<dbReference type="InterPro" id="IPR014729">
    <property type="entry name" value="Rossmann-like_a/b/a_fold"/>
</dbReference>
<dbReference type="GO" id="GO:0005737">
    <property type="term" value="C:cytoplasm"/>
    <property type="evidence" value="ECO:0007669"/>
    <property type="project" value="InterPro"/>
</dbReference>
<keyword evidence="3 7" id="KW-0436">Ligase</keyword>
<sequence>MFDGFLRVAAATPDIRVADCNFNGASAAALVSEAYEQGVSLLVLPELCLTGYTCSDLFLQESLLDGAGKALLTLTEATRGKNMVVLAGLPLTVNGVLYNVAAVLHDGDILGFVPKSYLPTYSEFYEGRHYHSGADIETDVLFNGRTYPFGTRLLFRCRQMPAFTLGIEICEDLWVAQPPSISHALAGATVIANLSASDETTGKDIYRRSLVSGQSARLVCGYIYADAGEGESSTDLVFGAHNLICENGSILAESERFSNQMIMADMDMSKLISERRRMTTWQPKFDNGYRVIDFDLEMHEVDLRRFIDPHPFVPDDAMDRTRRCEEILTIQAMGLKKRLAHTHCRHAVVGISGGLDSTLALLVTVRAFDMLDMDRSQIMAVTMPCFGTTDRTYHNACELVRRLGATLEEVDIKEAVTLHFSDIGQDPANHDVTYENGQARERTQVLMDIANRLGGMVIGTGDMSELALGWATYNGDHMSMYGVNASVPKTLVRHLVRYCADTADSQPLKETLLDILDTPVSPELIPPEDGQISQKTEDLVGPYELHDFFLYHILRFGRHPAKVYRLALKAFEGVYDAATILRWLKTFYRRFFAQQFKRSCLPDGPKVGSVAVSPRGDLRMPSDACVTLWMQELDEIVE</sequence>
<evidence type="ECO:0000259" key="10">
    <source>
        <dbReference type="PROSITE" id="PS50263"/>
    </source>
</evidence>
<keyword evidence="6 7" id="KW-0520">NAD</keyword>
<evidence type="ECO:0000256" key="2">
    <source>
        <dbReference type="ARBA" id="ARBA00007145"/>
    </source>
</evidence>
<dbReference type="GO" id="GO:0009435">
    <property type="term" value="P:NAD+ biosynthetic process"/>
    <property type="evidence" value="ECO:0007669"/>
    <property type="project" value="UniProtKB-UniRule"/>
</dbReference>
<comment type="similarity">
    <text evidence="9">Belongs to the NAD synthetase family.</text>
</comment>
<accession>A0A3E2TQG2</accession>
<dbReference type="UniPathway" id="UPA00253">
    <property type="reaction ID" value="UER00334"/>
</dbReference>
<dbReference type="HAMAP" id="MF_02090">
    <property type="entry name" value="NadE_glutamine_dep"/>
    <property type="match status" value="1"/>
</dbReference>
<dbReference type="GO" id="GO:0008795">
    <property type="term" value="F:NAD+ synthase activity"/>
    <property type="evidence" value="ECO:0007669"/>
    <property type="project" value="UniProtKB-UniRule"/>
</dbReference>
<feature type="binding site" evidence="7">
    <location>
        <position position="121"/>
    </location>
    <ligand>
        <name>L-glutamine</name>
        <dbReference type="ChEBI" id="CHEBI:58359"/>
    </ligand>
</feature>
<feature type="active site" description="Proton acceptor; for glutaminase activity" evidence="7">
    <location>
        <position position="46"/>
    </location>
</feature>
<dbReference type="Gene3D" id="3.60.110.10">
    <property type="entry name" value="Carbon-nitrogen hydrolase"/>
    <property type="match status" value="1"/>
</dbReference>
<feature type="binding site" evidence="7">
    <location>
        <position position="465"/>
    </location>
    <ligand>
        <name>deamido-NAD(+)</name>
        <dbReference type="ChEBI" id="CHEBI:58437"/>
        <note>ligand shared between two neighboring subunits</note>
    </ligand>
</feature>
<dbReference type="CDD" id="cd07570">
    <property type="entry name" value="GAT_Gln-NAD-synth"/>
    <property type="match status" value="1"/>
</dbReference>
<dbReference type="InterPro" id="IPR014445">
    <property type="entry name" value="Gln-dep_NAD_synthase"/>
</dbReference>
<dbReference type="SUPFAM" id="SSF56317">
    <property type="entry name" value="Carbon-nitrogen hydrolase"/>
    <property type="match status" value="1"/>
</dbReference>
<reference evidence="11 12" key="1">
    <citation type="submission" date="2018-08" db="EMBL/GenBank/DDBJ databases">
        <title>A genome reference for cultivated species of the human gut microbiota.</title>
        <authorList>
            <person name="Zou Y."/>
            <person name="Xue W."/>
            <person name="Luo G."/>
        </authorList>
    </citation>
    <scope>NUCLEOTIDE SEQUENCE [LARGE SCALE GENOMIC DNA]</scope>
    <source>
        <strain evidence="11 12">AF45-17</strain>
    </source>
</reference>
<dbReference type="CDD" id="cd00553">
    <property type="entry name" value="NAD_synthase"/>
    <property type="match status" value="1"/>
</dbReference>
<dbReference type="InterPro" id="IPR022310">
    <property type="entry name" value="NAD/GMP_synthase"/>
</dbReference>
<evidence type="ECO:0000256" key="6">
    <source>
        <dbReference type="ARBA" id="ARBA00023027"/>
    </source>
</evidence>
<feature type="binding site" evidence="7">
    <location>
        <position position="197"/>
    </location>
    <ligand>
        <name>L-glutamine</name>
        <dbReference type="ChEBI" id="CHEBI:58359"/>
    </ligand>
</feature>
<evidence type="ECO:0000256" key="4">
    <source>
        <dbReference type="ARBA" id="ARBA00022741"/>
    </source>
</evidence>
<dbReference type="GO" id="GO:0004359">
    <property type="term" value="F:glutaminase activity"/>
    <property type="evidence" value="ECO:0007669"/>
    <property type="project" value="InterPro"/>
</dbReference>
<feature type="binding site" evidence="7">
    <location>
        <position position="597"/>
    </location>
    <ligand>
        <name>deamido-NAD(+)</name>
        <dbReference type="ChEBI" id="CHEBI:58437"/>
        <note>ligand shared between two neighboring subunits</note>
    </ligand>
</feature>
<dbReference type="GO" id="GO:0003952">
    <property type="term" value="F:NAD+ synthase (glutamine-hydrolyzing) activity"/>
    <property type="evidence" value="ECO:0007669"/>
    <property type="project" value="UniProtKB-UniRule"/>
</dbReference>
<dbReference type="SUPFAM" id="SSF52402">
    <property type="entry name" value="Adenine nucleotide alpha hydrolases-like"/>
    <property type="match status" value="1"/>
</dbReference>
<dbReference type="PROSITE" id="PS50263">
    <property type="entry name" value="CN_HYDROLASE"/>
    <property type="match status" value="1"/>
</dbReference>
<dbReference type="InterPro" id="IPR003010">
    <property type="entry name" value="C-N_Hydrolase"/>
</dbReference>
<keyword evidence="5 7" id="KW-0067">ATP-binding</keyword>
<gene>
    <name evidence="7" type="primary">nadE</name>
    <name evidence="11" type="ORF">DW070_05095</name>
</gene>
<dbReference type="GO" id="GO:0005524">
    <property type="term" value="F:ATP binding"/>
    <property type="evidence" value="ECO:0007669"/>
    <property type="project" value="UniProtKB-UniRule"/>
</dbReference>
<evidence type="ECO:0000256" key="7">
    <source>
        <dbReference type="HAMAP-Rule" id="MF_02090"/>
    </source>
</evidence>
<dbReference type="Pfam" id="PF00795">
    <property type="entry name" value="CN_hydrolase"/>
    <property type="match status" value="1"/>
</dbReference>